<protein>
    <submittedName>
        <fullName evidence="2">Uncharacterized protein</fullName>
    </submittedName>
</protein>
<reference evidence="2 3" key="1">
    <citation type="submission" date="2012-10" db="EMBL/GenBank/DDBJ databases">
        <authorList>
            <person name="Zafar N."/>
            <person name="Inman J."/>
            <person name="Hall N."/>
            <person name="Lorenzi H."/>
            <person name="Caler E."/>
        </authorList>
    </citation>
    <scope>NUCLEOTIDE SEQUENCE [LARGE SCALE GENOMIC DNA]</scope>
    <source>
        <strain evidence="2 3">IP1</strain>
    </source>
</reference>
<dbReference type="AlphaFoldDB" id="A0A0A1U0G8"/>
<evidence type="ECO:0000313" key="2">
    <source>
        <dbReference type="EMBL" id="ELP85998.1"/>
    </source>
</evidence>
<evidence type="ECO:0000313" key="3">
    <source>
        <dbReference type="Proteomes" id="UP000014680"/>
    </source>
</evidence>
<keyword evidence="1" id="KW-0732">Signal</keyword>
<feature type="non-terminal residue" evidence="2">
    <location>
        <position position="1"/>
    </location>
</feature>
<organism evidence="2 3">
    <name type="scientific">Entamoeba invadens IP1</name>
    <dbReference type="NCBI Taxonomy" id="370355"/>
    <lineage>
        <taxon>Eukaryota</taxon>
        <taxon>Amoebozoa</taxon>
        <taxon>Evosea</taxon>
        <taxon>Archamoebae</taxon>
        <taxon>Mastigamoebida</taxon>
        <taxon>Entamoebidae</taxon>
        <taxon>Entamoeba</taxon>
    </lineage>
</organism>
<dbReference type="KEGG" id="eiv:EIN_450570"/>
<gene>
    <name evidence="2" type="ORF">EIN_450570</name>
</gene>
<keyword evidence="3" id="KW-1185">Reference proteome</keyword>
<dbReference type="VEuPathDB" id="AmoebaDB:EIN_450570"/>
<dbReference type="GeneID" id="14884978"/>
<evidence type="ECO:0000256" key="1">
    <source>
        <dbReference type="SAM" id="SignalP"/>
    </source>
</evidence>
<accession>A0A0A1U0G8</accession>
<dbReference type="RefSeq" id="XP_004185344.1">
    <property type="nucleotide sequence ID" value="XM_004185296.1"/>
</dbReference>
<dbReference type="Proteomes" id="UP000014680">
    <property type="component" value="Unassembled WGS sequence"/>
</dbReference>
<dbReference type="EMBL" id="KB207022">
    <property type="protein sequence ID" value="ELP85998.1"/>
    <property type="molecule type" value="Genomic_DNA"/>
</dbReference>
<sequence length="26" mass="3082">MYFLILLCLLVFSSSIQWCWSNDVVT</sequence>
<feature type="non-terminal residue" evidence="2">
    <location>
        <position position="26"/>
    </location>
</feature>
<feature type="chain" id="PRO_5001980079" evidence="1">
    <location>
        <begin position="22"/>
        <end position="26"/>
    </location>
</feature>
<proteinExistence type="predicted"/>
<name>A0A0A1U0G8_ENTIV</name>
<feature type="signal peptide" evidence="1">
    <location>
        <begin position="1"/>
        <end position="21"/>
    </location>
</feature>